<dbReference type="InParanoid" id="G3MU03"/>
<accession>G3MU03</accession>
<feature type="transmembrane region" description="Helical" evidence="6">
    <location>
        <begin position="123"/>
        <end position="147"/>
    </location>
</feature>
<dbReference type="PANTHER" id="PTHR31552">
    <property type="entry name" value="SERPENTINE RECEPTOR CLASS GAMMA"/>
    <property type="match status" value="1"/>
</dbReference>
<evidence type="ECO:0000313" key="8">
    <source>
        <dbReference type="Proteomes" id="UP000001940"/>
    </source>
</evidence>
<dbReference type="PaxDb" id="6239-K04C1.1c"/>
<dbReference type="OrthoDB" id="5828859at2759"/>
<evidence type="ECO:0000313" key="7">
    <source>
        <dbReference type="EMBL" id="CCD31095.2"/>
    </source>
</evidence>
<keyword evidence="4 6" id="KW-1133">Transmembrane helix</keyword>
<proteinExistence type="inferred from homology"/>
<dbReference type="KEGG" id="cel:CELE_K04C1.1"/>
<evidence type="ECO:0000256" key="1">
    <source>
        <dbReference type="ARBA" id="ARBA00004141"/>
    </source>
</evidence>
<dbReference type="InterPro" id="IPR000609">
    <property type="entry name" value="7TM_GPCR_serpentine_rcpt_Srg"/>
</dbReference>
<feature type="transmembrane region" description="Helical" evidence="6">
    <location>
        <begin position="209"/>
        <end position="234"/>
    </location>
</feature>
<dbReference type="GO" id="GO:0004888">
    <property type="term" value="F:transmembrane signaling receptor activity"/>
    <property type="evidence" value="ECO:0007669"/>
    <property type="project" value="InterPro"/>
</dbReference>
<evidence type="ECO:0000256" key="6">
    <source>
        <dbReference type="RuleBase" id="RU280813"/>
    </source>
</evidence>
<keyword evidence="3 6" id="KW-0812">Transmembrane</keyword>
<keyword evidence="8" id="KW-1185">Reference proteome</keyword>
<evidence type="ECO:0000256" key="2">
    <source>
        <dbReference type="ARBA" id="ARBA00005692"/>
    </source>
</evidence>
<dbReference type="CTD" id="186978"/>
<evidence type="ECO:0000313" key="9">
    <source>
        <dbReference type="WormBase" id="K04C1.1"/>
    </source>
</evidence>
<keyword evidence="5 6" id="KW-0472">Membrane</keyword>
<dbReference type="RefSeq" id="NP_001359773.1">
    <property type="nucleotide sequence ID" value="NM_001373569.1"/>
</dbReference>
<dbReference type="Proteomes" id="UP000001940">
    <property type="component" value="Chromosome X"/>
</dbReference>
<dbReference type="EMBL" id="BX284606">
    <property type="protein sequence ID" value="CCD31095.2"/>
    <property type="molecule type" value="Genomic_DNA"/>
</dbReference>
<dbReference type="STRING" id="6239.K04C1.1.1"/>
<dbReference type="GO" id="GO:0007606">
    <property type="term" value="P:sensory perception of chemical stimulus"/>
    <property type="evidence" value="ECO:0007669"/>
    <property type="project" value="UniProtKB-UniRule"/>
</dbReference>
<dbReference type="eggNOG" id="ENOG502TKKY">
    <property type="taxonomic scope" value="Eukaryota"/>
</dbReference>
<comment type="similarity">
    <text evidence="2 6">Belongs to the nematode receptor-like protein srg family.</text>
</comment>
<organism evidence="7 8">
    <name type="scientific">Caenorhabditis elegans</name>
    <dbReference type="NCBI Taxonomy" id="6239"/>
    <lineage>
        <taxon>Eukaryota</taxon>
        <taxon>Metazoa</taxon>
        <taxon>Ecdysozoa</taxon>
        <taxon>Nematoda</taxon>
        <taxon>Chromadorea</taxon>
        <taxon>Rhabditida</taxon>
        <taxon>Rhabditina</taxon>
        <taxon>Rhabditomorpha</taxon>
        <taxon>Rhabditoidea</taxon>
        <taxon>Rhabditidae</taxon>
        <taxon>Peloderinae</taxon>
        <taxon>Caenorhabditis</taxon>
    </lineage>
</organism>
<dbReference type="GeneID" id="186978"/>
<evidence type="ECO:0000256" key="3">
    <source>
        <dbReference type="ARBA" id="ARBA00022692"/>
    </source>
</evidence>
<dbReference type="WormBase" id="K04C1.1">
    <property type="protein sequence ID" value="CE53414"/>
    <property type="gene ID" value="WBGene00005194"/>
    <property type="gene designation" value="srg-37"/>
</dbReference>
<name>G3MU03_CAEEL</name>
<comment type="subcellular location">
    <subcellularLocation>
        <location evidence="1">Membrane</location>
        <topology evidence="1">Multi-pass membrane protein</topology>
    </subcellularLocation>
</comment>
<keyword evidence="7" id="KW-0675">Receptor</keyword>
<gene>
    <name evidence="7 9" type="primary">srg-37</name>
    <name evidence="7" type="ORF">CELE_K04C1.1</name>
    <name evidence="9" type="ORF">K04C1.1</name>
</gene>
<sequence>MNRNVLESKKIKCIIGFLSFNLSSNLTNLAQNKQVNFQNILTYLNSFISIRLPQNTGINGNLSNFFLTHNEFNMNMGCPINLFHALHYYFAYTQYIYNFLISYNRFCAITSLLDIEKRWKRSLWIFVTIMFVYPMIPAGLIFFNRSYYTYVSSKDNFYISSTLGHKAIYGFLAPNLFIITIFNTVLNIKAYKKLLVLKKTLRSVPDTNLFYMSLAMFGIDSFLAVLSTFKAIIFLLELKNSSEFFERLVDWIDLLVPFASDALTLTQPLLLLYFSSTLRQKCIERLPFLKVFLNNRFFVRSRNMHQELTKY</sequence>
<evidence type="ECO:0000256" key="5">
    <source>
        <dbReference type="ARBA" id="ARBA00023136"/>
    </source>
</evidence>
<dbReference type="PRINTS" id="PR00698">
    <property type="entry name" value="TMPROTEINSRG"/>
</dbReference>
<dbReference type="AGR" id="WB:WBGene00005194"/>
<feature type="transmembrane region" description="Helical" evidence="6">
    <location>
        <begin position="167"/>
        <end position="188"/>
    </location>
</feature>
<dbReference type="PhylomeDB" id="G3MU03"/>
<comment type="caution">
    <text evidence="6">Lacks conserved residue(s) required for the propagation of feature annotation.</text>
</comment>
<dbReference type="SMR" id="G3MU03"/>
<dbReference type="GO" id="GO:0040024">
    <property type="term" value="P:dauer larval development"/>
    <property type="evidence" value="ECO:0000316"/>
    <property type="project" value="WormBase"/>
</dbReference>
<protein>
    <recommendedName>
        <fullName evidence="6">Serpentine receptor class gamma</fullName>
    </recommendedName>
</protein>
<evidence type="ECO:0000256" key="4">
    <source>
        <dbReference type="ARBA" id="ARBA00022989"/>
    </source>
</evidence>
<dbReference type="PANTHER" id="PTHR31552:SF28">
    <property type="entry name" value="SERPENTINE RECEPTOR CLASS GAMMA"/>
    <property type="match status" value="1"/>
</dbReference>
<dbReference type="AlphaFoldDB" id="G3MU03"/>
<dbReference type="GO" id="GO:0016020">
    <property type="term" value="C:membrane"/>
    <property type="evidence" value="ECO:0007669"/>
    <property type="project" value="UniProtKB-SubCell"/>
</dbReference>
<reference evidence="7 8" key="1">
    <citation type="journal article" date="1998" name="Science">
        <title>Genome sequence of the nematode C. elegans: a platform for investigating biology.</title>
        <authorList>
            <consortium name="The C. elegans sequencing consortium"/>
            <person name="Sulson J.E."/>
            <person name="Waterston R."/>
        </authorList>
    </citation>
    <scope>NUCLEOTIDE SEQUENCE [LARGE SCALE GENOMIC DNA]</scope>
    <source>
        <strain evidence="7 8">Bristol N2</strain>
    </source>
</reference>
<dbReference type="Pfam" id="PF02118">
    <property type="entry name" value="Srg"/>
    <property type="match status" value="1"/>
</dbReference>